<reference evidence="3 4" key="1">
    <citation type="submission" date="2018-08" db="EMBL/GenBank/DDBJ databases">
        <title>Genome analysis of the thermophilic bacterium of the candidate phylum Aminicenantes from deep subsurface aquifer revealed its physiology and ecological role.</title>
        <authorList>
            <person name="Kadnikov V.V."/>
            <person name="Mardanov A.V."/>
            <person name="Beletsky A.V."/>
            <person name="Karnachuk O.V."/>
            <person name="Ravin N.V."/>
        </authorList>
    </citation>
    <scope>NUCLEOTIDE SEQUENCE [LARGE SCALE GENOMIC DNA]</scope>
    <source>
        <strain evidence="3">BY38</strain>
    </source>
</reference>
<dbReference type="Pfam" id="PF00930">
    <property type="entry name" value="DPPIV_N"/>
    <property type="match status" value="1"/>
</dbReference>
<dbReference type="GO" id="GO:0008236">
    <property type="term" value="F:serine-type peptidase activity"/>
    <property type="evidence" value="ECO:0007669"/>
    <property type="project" value="InterPro"/>
</dbReference>
<dbReference type="Proteomes" id="UP000257323">
    <property type="component" value="Unassembled WGS sequence"/>
</dbReference>
<dbReference type="SUPFAM" id="SSF82171">
    <property type="entry name" value="DPP6 N-terminal domain-like"/>
    <property type="match status" value="1"/>
</dbReference>
<name>A0A3E2BPJ9_9BACT</name>
<comment type="caution">
    <text evidence="3">The sequence shown here is derived from an EMBL/GenBank/DDBJ whole genome shotgun (WGS) entry which is preliminary data.</text>
</comment>
<proteinExistence type="predicted"/>
<evidence type="ECO:0000259" key="2">
    <source>
        <dbReference type="Pfam" id="PF00930"/>
    </source>
</evidence>
<accession>A0A3E2BPJ9</accession>
<protein>
    <submittedName>
        <fullName evidence="3">Dipeptidyl peptidase IV</fullName>
    </submittedName>
</protein>
<dbReference type="PANTHER" id="PTHR11731">
    <property type="entry name" value="PROTEASE FAMILY S9B,C DIPEPTIDYL-PEPTIDASE IV-RELATED"/>
    <property type="match status" value="1"/>
</dbReference>
<dbReference type="SUPFAM" id="SSF53474">
    <property type="entry name" value="alpha/beta-Hydrolases"/>
    <property type="match status" value="1"/>
</dbReference>
<organism evidence="3 4">
    <name type="scientific">Candidatus Saccharicenans subterraneus</name>
    <dbReference type="NCBI Taxonomy" id="2508984"/>
    <lineage>
        <taxon>Bacteria</taxon>
        <taxon>Candidatus Aminicenantota</taxon>
        <taxon>Candidatus Aminicenantia</taxon>
        <taxon>Candidatus Aminicenantales</taxon>
        <taxon>Candidatus Saccharicenantaceae</taxon>
        <taxon>Candidatus Saccharicenans</taxon>
    </lineage>
</organism>
<dbReference type="EMBL" id="QUAH01000003">
    <property type="protein sequence ID" value="RFT16572.1"/>
    <property type="molecule type" value="Genomic_DNA"/>
</dbReference>
<dbReference type="InterPro" id="IPR050278">
    <property type="entry name" value="Serine_Prot_S9B/DPPIV"/>
</dbReference>
<gene>
    <name evidence="3" type="ORF">OP8BY_1750</name>
</gene>
<dbReference type="GO" id="GO:0008239">
    <property type="term" value="F:dipeptidyl-peptidase activity"/>
    <property type="evidence" value="ECO:0007669"/>
    <property type="project" value="TreeGrafter"/>
</dbReference>
<dbReference type="InterPro" id="IPR002469">
    <property type="entry name" value="Peptidase_S9B_N"/>
</dbReference>
<dbReference type="InterPro" id="IPR001375">
    <property type="entry name" value="Peptidase_S9_cat"/>
</dbReference>
<dbReference type="Gene3D" id="2.140.10.30">
    <property type="entry name" value="Dipeptidylpeptidase IV, N-terminal domain"/>
    <property type="match status" value="1"/>
</dbReference>
<evidence type="ECO:0000313" key="3">
    <source>
        <dbReference type="EMBL" id="RFT16572.1"/>
    </source>
</evidence>
<dbReference type="AlphaFoldDB" id="A0A3E2BPJ9"/>
<dbReference type="GO" id="GO:0006508">
    <property type="term" value="P:proteolysis"/>
    <property type="evidence" value="ECO:0007669"/>
    <property type="project" value="InterPro"/>
</dbReference>
<dbReference type="PANTHER" id="PTHR11731:SF193">
    <property type="entry name" value="DIPEPTIDYL PEPTIDASE 9"/>
    <property type="match status" value="1"/>
</dbReference>
<dbReference type="Pfam" id="PF00326">
    <property type="entry name" value="Peptidase_S9"/>
    <property type="match status" value="1"/>
</dbReference>
<dbReference type="InterPro" id="IPR029058">
    <property type="entry name" value="AB_hydrolase_fold"/>
</dbReference>
<evidence type="ECO:0000259" key="1">
    <source>
        <dbReference type="Pfam" id="PF00326"/>
    </source>
</evidence>
<feature type="domain" description="Peptidase S9 prolyl oligopeptidase catalytic" evidence="1">
    <location>
        <begin position="501"/>
        <end position="674"/>
    </location>
</feature>
<feature type="domain" description="Dipeptidylpeptidase IV N-terminal" evidence="2">
    <location>
        <begin position="86"/>
        <end position="413"/>
    </location>
</feature>
<evidence type="ECO:0000313" key="4">
    <source>
        <dbReference type="Proteomes" id="UP000257323"/>
    </source>
</evidence>
<sequence>MALVLGWLFVLSLLFLPLSLHSQDRLKTYPNYDRYERLSKEIREAVKSGALRVTWKDNGEALEFARDGKQWRFDLRTKKLTEIGKAADQPPMPFGRRAGFPERGRQFTQAESPDKKFKAVYRDRNLYLEDQATKAEIAITADGSDKTRVKYGTASWVYGEELDQITAMWWSPDSRKLAFYRFDEKNVPDYFLQLDQTKLYSKVDIEPYPKAGEPNPVVDLLVYDLATRKITTVDVRSGQPFSNEVVGHYVYGVDWTKDGREILFFRANRRQNITELVAANPDTGQTRVVVREEWPASWTENSPQIIWLKDGRRFILVSERTGFRNLYLYDLSGKLLATLTRHPFDVVSLTAVDEKAGLVYYTARSGDNHMKVQLHRVSLTGKNDRRLTDPAFNHNVDISPNFKYFIDVAQTHQVAPFTRLYSTSGVLIKELAQSDLSKFEALGLKKAELFTFKSADGQTELHGLLQFPSNFDPNKKYPLLVSVYAGPATNGARETFVTPNPITEFGFLVASLDSRSAAGRGKKFLDAIYQKLGVVEIDDQAAGVRALSQRPYVDGSRVGIFGTSYGGYASIMALLRHPDVFAAACASSPVTAWEHYDSIYTERYMWIPQENKEGYRNGSALTYVNNLKGRLMIYYGTADNNVHPNNTMQLIQALQKANRSFEVQVGPDMGHTSVRLDRMMEFFIENLVLNR</sequence>
<dbReference type="Gene3D" id="3.40.50.1820">
    <property type="entry name" value="alpha/beta hydrolase"/>
    <property type="match status" value="1"/>
</dbReference>